<dbReference type="Proteomes" id="UP000024635">
    <property type="component" value="Unassembled WGS sequence"/>
</dbReference>
<sequence>MRIYYSVEVVKCASENGLHVLIADGIHQLNPRSKRGSGVRMQEGQLYTIHGACGGGFEVPLLFAITRHKTEDAYMIVFGKLKEVVQSANTE</sequence>
<accession>A0A016U2R7</accession>
<dbReference type="AlphaFoldDB" id="A0A016U2R7"/>
<evidence type="ECO:0000313" key="1">
    <source>
        <dbReference type="EMBL" id="EYC09415.1"/>
    </source>
</evidence>
<keyword evidence="2" id="KW-1185">Reference proteome</keyword>
<comment type="caution">
    <text evidence="1">The sequence shown here is derived from an EMBL/GenBank/DDBJ whole genome shotgun (WGS) entry which is preliminary data.</text>
</comment>
<proteinExistence type="predicted"/>
<protein>
    <recommendedName>
        <fullName evidence="3">MULE transposase domain-containing protein</fullName>
    </recommendedName>
</protein>
<evidence type="ECO:0008006" key="3">
    <source>
        <dbReference type="Google" id="ProtNLM"/>
    </source>
</evidence>
<dbReference type="EMBL" id="JARK01001396">
    <property type="protein sequence ID" value="EYC09415.1"/>
    <property type="molecule type" value="Genomic_DNA"/>
</dbReference>
<gene>
    <name evidence="1" type="primary">Acey_s0060.g3103</name>
    <name evidence="1" type="ORF">Y032_0060g3103</name>
</gene>
<name>A0A016U2R7_9BILA</name>
<organism evidence="1 2">
    <name type="scientific">Ancylostoma ceylanicum</name>
    <dbReference type="NCBI Taxonomy" id="53326"/>
    <lineage>
        <taxon>Eukaryota</taxon>
        <taxon>Metazoa</taxon>
        <taxon>Ecdysozoa</taxon>
        <taxon>Nematoda</taxon>
        <taxon>Chromadorea</taxon>
        <taxon>Rhabditida</taxon>
        <taxon>Rhabditina</taxon>
        <taxon>Rhabditomorpha</taxon>
        <taxon>Strongyloidea</taxon>
        <taxon>Ancylostomatidae</taxon>
        <taxon>Ancylostomatinae</taxon>
        <taxon>Ancylostoma</taxon>
    </lineage>
</organism>
<dbReference type="OrthoDB" id="5852830at2759"/>
<reference evidence="2" key="1">
    <citation type="journal article" date="2015" name="Nat. Genet.">
        <title>The genome and transcriptome of the zoonotic hookworm Ancylostoma ceylanicum identify infection-specific gene families.</title>
        <authorList>
            <person name="Schwarz E.M."/>
            <person name="Hu Y."/>
            <person name="Antoshechkin I."/>
            <person name="Miller M.M."/>
            <person name="Sternberg P.W."/>
            <person name="Aroian R.V."/>
        </authorList>
    </citation>
    <scope>NUCLEOTIDE SEQUENCE</scope>
    <source>
        <strain evidence="2">HY135</strain>
    </source>
</reference>
<evidence type="ECO:0000313" key="2">
    <source>
        <dbReference type="Proteomes" id="UP000024635"/>
    </source>
</evidence>